<reference evidence="3" key="1">
    <citation type="journal article" date="2020" name="Stud. Mycol.">
        <title>101 Dothideomycetes genomes: a test case for predicting lifestyles and emergence of pathogens.</title>
        <authorList>
            <person name="Haridas S."/>
            <person name="Albert R."/>
            <person name="Binder M."/>
            <person name="Bloem J."/>
            <person name="Labutti K."/>
            <person name="Salamov A."/>
            <person name="Andreopoulos B."/>
            <person name="Baker S."/>
            <person name="Barry K."/>
            <person name="Bills G."/>
            <person name="Bluhm B."/>
            <person name="Cannon C."/>
            <person name="Castanera R."/>
            <person name="Culley D."/>
            <person name="Daum C."/>
            <person name="Ezra D."/>
            <person name="Gonzalez J."/>
            <person name="Henrissat B."/>
            <person name="Kuo A."/>
            <person name="Liang C."/>
            <person name="Lipzen A."/>
            <person name="Lutzoni F."/>
            <person name="Magnuson J."/>
            <person name="Mondo S."/>
            <person name="Nolan M."/>
            <person name="Ohm R."/>
            <person name="Pangilinan J."/>
            <person name="Park H.-J."/>
            <person name="Ramirez L."/>
            <person name="Alfaro M."/>
            <person name="Sun H."/>
            <person name="Tritt A."/>
            <person name="Yoshinaga Y."/>
            <person name="Zwiers L.-H."/>
            <person name="Turgeon B."/>
            <person name="Goodwin S."/>
            <person name="Spatafora J."/>
            <person name="Crous P."/>
            <person name="Grigoriev I."/>
        </authorList>
    </citation>
    <scope>NUCLEOTIDE SEQUENCE</scope>
    <source>
        <strain evidence="3">CBS 113818</strain>
    </source>
</reference>
<keyword evidence="2" id="KW-0812">Transmembrane</keyword>
<evidence type="ECO:0000313" key="3">
    <source>
        <dbReference type="EMBL" id="KAF2830317.1"/>
    </source>
</evidence>
<dbReference type="SUPFAM" id="SSF48097">
    <property type="entry name" value="Regulator of G-protein signaling, RGS"/>
    <property type="match status" value="1"/>
</dbReference>
<evidence type="ECO:0008006" key="5">
    <source>
        <dbReference type="Google" id="ProtNLM"/>
    </source>
</evidence>
<protein>
    <recommendedName>
        <fullName evidence="5">RGS domain-containing protein</fullName>
    </recommendedName>
</protein>
<feature type="transmembrane region" description="Helical" evidence="2">
    <location>
        <begin position="45"/>
        <end position="66"/>
    </location>
</feature>
<dbReference type="OrthoDB" id="5313079at2759"/>
<keyword evidence="2" id="KW-0472">Membrane</keyword>
<dbReference type="InterPro" id="IPR036305">
    <property type="entry name" value="RGS_sf"/>
</dbReference>
<evidence type="ECO:0000313" key="4">
    <source>
        <dbReference type="Proteomes" id="UP000799424"/>
    </source>
</evidence>
<dbReference type="Proteomes" id="UP000799424">
    <property type="component" value="Unassembled WGS sequence"/>
</dbReference>
<feature type="transmembrane region" description="Helical" evidence="2">
    <location>
        <begin position="12"/>
        <end position="33"/>
    </location>
</feature>
<gene>
    <name evidence="3" type="ORF">CC86DRAFT_159850</name>
</gene>
<feature type="transmembrane region" description="Helical" evidence="2">
    <location>
        <begin position="270"/>
        <end position="291"/>
    </location>
</feature>
<feature type="region of interest" description="Disordered" evidence="1">
    <location>
        <begin position="469"/>
        <end position="488"/>
    </location>
</feature>
<feature type="transmembrane region" description="Helical" evidence="2">
    <location>
        <begin position="231"/>
        <end position="250"/>
    </location>
</feature>
<name>A0A6A7ACC0_9PLEO</name>
<accession>A0A6A7ACC0</accession>
<evidence type="ECO:0000256" key="1">
    <source>
        <dbReference type="SAM" id="MobiDB-lite"/>
    </source>
</evidence>
<feature type="transmembrane region" description="Helical" evidence="2">
    <location>
        <begin position="200"/>
        <end position="219"/>
    </location>
</feature>
<keyword evidence="4" id="KW-1185">Reference proteome</keyword>
<sequence>MARIILDGIGWTYMSLFIVWNLAFAASMNYLWTHRQLPSLRMRRVPLLLAGLTSLHIYGAVSMLSYSIGPYVPCAANFWVMSIYLPFGIALFHASNSQFLYLASRQKHFARSGSLTSIDEETAEAIASSPWRRVFAGLGRADNIDRTLVSIGLGMIVQLLLTVFVFFGSRKFHPGYGIFDYTIEGTGMQAAMECSKGWEWWLSIIWQLFWAWIYAPYMLWKSRGIRDVHGWRLQTVCCCFAGLPASPLWLVGLYAPQFAPINAIFPPPVWYSVCIFSMELCAIGFPIAGVVRSTRLREETLEAIAKWEARQTISDLNSEDTSIKSPSAYSSTTTLKSGNDITMHHKSSFESQKNAMLTMSALENALRTNPVPLLEFAALKDFSGENVSFLTYIVDWRRSWLSPKISVAQHRRAQFISAVHIYTQFISLDLSEFPVNLSSTEAKRLHQVFQEAAVLLHRSRQGSITSFTSDSATPFDNVPPEETRESSINPELMPKTKSAISLDALGRANLRAVSRMREQRMDNVLAEFVIPTAFDELIMDAAERAIKYLVLTNTWPKFVHAGCENRRTDRDSDVETSGGWMRQVLCF</sequence>
<dbReference type="EMBL" id="MU006219">
    <property type="protein sequence ID" value="KAF2830317.1"/>
    <property type="molecule type" value="Genomic_DNA"/>
</dbReference>
<keyword evidence="2" id="KW-1133">Transmembrane helix</keyword>
<feature type="transmembrane region" description="Helical" evidence="2">
    <location>
        <begin position="148"/>
        <end position="167"/>
    </location>
</feature>
<feature type="transmembrane region" description="Helical" evidence="2">
    <location>
        <begin position="78"/>
        <end position="102"/>
    </location>
</feature>
<dbReference type="AlphaFoldDB" id="A0A6A7ACC0"/>
<proteinExistence type="predicted"/>
<evidence type="ECO:0000256" key="2">
    <source>
        <dbReference type="SAM" id="Phobius"/>
    </source>
</evidence>
<organism evidence="3 4">
    <name type="scientific">Ophiobolus disseminans</name>
    <dbReference type="NCBI Taxonomy" id="1469910"/>
    <lineage>
        <taxon>Eukaryota</taxon>
        <taxon>Fungi</taxon>
        <taxon>Dikarya</taxon>
        <taxon>Ascomycota</taxon>
        <taxon>Pezizomycotina</taxon>
        <taxon>Dothideomycetes</taxon>
        <taxon>Pleosporomycetidae</taxon>
        <taxon>Pleosporales</taxon>
        <taxon>Pleosporineae</taxon>
        <taxon>Phaeosphaeriaceae</taxon>
        <taxon>Ophiobolus</taxon>
    </lineage>
</organism>